<evidence type="ECO:0000313" key="9">
    <source>
        <dbReference type="Proteomes" id="UP000297149"/>
    </source>
</evidence>
<keyword evidence="9" id="KW-1185">Reference proteome</keyword>
<gene>
    <name evidence="8" type="ORF">E7747_09520</name>
</gene>
<evidence type="ECO:0000256" key="3">
    <source>
        <dbReference type="ARBA" id="ARBA00022729"/>
    </source>
</evidence>
<dbReference type="InterPro" id="IPR033985">
    <property type="entry name" value="SusD-like_N"/>
</dbReference>
<dbReference type="Pfam" id="PF07980">
    <property type="entry name" value="SusD_RagB"/>
    <property type="match status" value="1"/>
</dbReference>
<evidence type="ECO:0000313" key="8">
    <source>
        <dbReference type="EMBL" id="QCD42495.1"/>
    </source>
</evidence>
<proteinExistence type="inferred from homology"/>
<dbReference type="KEGG" id="ddb:E7747_09520"/>
<dbReference type="RefSeq" id="WP_136415609.1">
    <property type="nucleotide sequence ID" value="NZ_CP039396.1"/>
</dbReference>
<dbReference type="Proteomes" id="UP000297149">
    <property type="component" value="Chromosome"/>
</dbReference>
<evidence type="ECO:0000256" key="2">
    <source>
        <dbReference type="ARBA" id="ARBA00006275"/>
    </source>
</evidence>
<dbReference type="Pfam" id="PF14322">
    <property type="entry name" value="SusD-like_3"/>
    <property type="match status" value="1"/>
</dbReference>
<dbReference type="InterPro" id="IPR012944">
    <property type="entry name" value="SusD_RagB_dom"/>
</dbReference>
<protein>
    <submittedName>
        <fullName evidence="8">RagB/SusD family nutrient uptake outer membrane protein</fullName>
    </submittedName>
</protein>
<feature type="domain" description="RagB/SusD" evidence="6">
    <location>
        <begin position="298"/>
        <end position="585"/>
    </location>
</feature>
<dbReference type="SUPFAM" id="SSF48452">
    <property type="entry name" value="TPR-like"/>
    <property type="match status" value="1"/>
</dbReference>
<dbReference type="PROSITE" id="PS51257">
    <property type="entry name" value="PROKAR_LIPOPROTEIN"/>
    <property type="match status" value="1"/>
</dbReference>
<feature type="domain" description="SusD-like N-terminal" evidence="7">
    <location>
        <begin position="102"/>
        <end position="220"/>
    </location>
</feature>
<name>A0A4P7W4X6_9BACT</name>
<evidence type="ECO:0000256" key="5">
    <source>
        <dbReference type="ARBA" id="ARBA00023237"/>
    </source>
</evidence>
<dbReference type="EMBL" id="CP039396">
    <property type="protein sequence ID" value="QCD42495.1"/>
    <property type="molecule type" value="Genomic_DNA"/>
</dbReference>
<dbReference type="AlphaFoldDB" id="A0A4P7W4X6"/>
<dbReference type="InterPro" id="IPR011990">
    <property type="entry name" value="TPR-like_helical_dom_sf"/>
</dbReference>
<comment type="subcellular location">
    <subcellularLocation>
        <location evidence="1">Cell outer membrane</location>
    </subcellularLocation>
</comment>
<evidence type="ECO:0000259" key="7">
    <source>
        <dbReference type="Pfam" id="PF14322"/>
    </source>
</evidence>
<accession>A0A4P7W4X6</accession>
<sequence>MKITKYIIGALLLPVTLVSCDGLFRDAPNDKLSEEVIWENERLLDEYVLPWYRNMDNGFRTYVTTLMKGLGYEYEPWYGDQLTVGRRDWYQGDYGNILKSSQQDITTRGRTEWFKYYTQISSINTLLENESRLPENIRQRVLGEAHFFRAYYYYTLLRMYGGVLLIKEPYNPLKNPVKFPRASYEEMVRFIADEAELAASLLDVTNTADNVGRPTRGTALMLKGKTFFWAAGEHFQNCEKDYLGFLNDRSAEMLDSAAYNYERVMKSGVYKLVEIAGTTRDEVVAGYRNIFLTKNSEESIWEVQHADDGNFSNANGHKLDREASAPSFGATTAAYNPTQNHVDEYRMANGLPITDPASGYDKNNPYEGRDYRFYANVLYDGAEWRGHTMDLHYTTVDGNEVAGEDLTPYGTSTTASVSRTGYYMAKFLNERQTIDTNDTYASSQNCIIWRYAELLLDMAEIDFKKGRTVAALDKVNQIRRRVKMPELQSVTWDDIFNERRVEMAFEKTTYWDLLRYNIAEERMTGTTNPLFGVKIVVKANGTRTITNPVVNGRNTVVRYFRARQYYWPLDWDDVRYHEIEQNPEWVEM</sequence>
<evidence type="ECO:0000256" key="4">
    <source>
        <dbReference type="ARBA" id="ARBA00023136"/>
    </source>
</evidence>
<keyword evidence="4" id="KW-0472">Membrane</keyword>
<evidence type="ECO:0000259" key="6">
    <source>
        <dbReference type="Pfam" id="PF07980"/>
    </source>
</evidence>
<evidence type="ECO:0000256" key="1">
    <source>
        <dbReference type="ARBA" id="ARBA00004442"/>
    </source>
</evidence>
<dbReference type="GO" id="GO:0009279">
    <property type="term" value="C:cell outer membrane"/>
    <property type="evidence" value="ECO:0007669"/>
    <property type="project" value="UniProtKB-SubCell"/>
</dbReference>
<reference evidence="9" key="1">
    <citation type="submission" date="2019-02" db="EMBL/GenBank/DDBJ databases">
        <title>Isolation and identification of novel species under the genus Muribaculum.</title>
        <authorList>
            <person name="Miyake S."/>
            <person name="Ding Y."/>
            <person name="Low A."/>
            <person name="Soh M."/>
            <person name="Seedorf H."/>
        </authorList>
    </citation>
    <scope>NUCLEOTIDE SEQUENCE [LARGE SCALE GENOMIC DNA]</scope>
    <source>
        <strain evidence="9">H5</strain>
    </source>
</reference>
<dbReference type="Gene3D" id="1.25.40.390">
    <property type="match status" value="1"/>
</dbReference>
<keyword evidence="5" id="KW-0998">Cell outer membrane</keyword>
<organism evidence="8 9">
    <name type="scientific">Duncaniella dubosii</name>
    <dbReference type="NCBI Taxonomy" id="2518971"/>
    <lineage>
        <taxon>Bacteria</taxon>
        <taxon>Pseudomonadati</taxon>
        <taxon>Bacteroidota</taxon>
        <taxon>Bacteroidia</taxon>
        <taxon>Bacteroidales</taxon>
        <taxon>Muribaculaceae</taxon>
        <taxon>Duncaniella</taxon>
    </lineage>
</organism>
<keyword evidence="3" id="KW-0732">Signal</keyword>
<comment type="similarity">
    <text evidence="2">Belongs to the SusD family.</text>
</comment>